<evidence type="ECO:0000256" key="1">
    <source>
        <dbReference type="SAM" id="MobiDB-lite"/>
    </source>
</evidence>
<organism evidence="3 4">
    <name type="scientific">Heracleum sosnowskyi</name>
    <dbReference type="NCBI Taxonomy" id="360622"/>
    <lineage>
        <taxon>Eukaryota</taxon>
        <taxon>Viridiplantae</taxon>
        <taxon>Streptophyta</taxon>
        <taxon>Embryophyta</taxon>
        <taxon>Tracheophyta</taxon>
        <taxon>Spermatophyta</taxon>
        <taxon>Magnoliopsida</taxon>
        <taxon>eudicotyledons</taxon>
        <taxon>Gunneridae</taxon>
        <taxon>Pentapetalae</taxon>
        <taxon>asterids</taxon>
        <taxon>campanulids</taxon>
        <taxon>Apiales</taxon>
        <taxon>Apiaceae</taxon>
        <taxon>Apioideae</taxon>
        <taxon>apioid superclade</taxon>
        <taxon>Tordylieae</taxon>
        <taxon>Tordyliinae</taxon>
        <taxon>Heracleum</taxon>
    </lineage>
</organism>
<dbReference type="InterPro" id="IPR004252">
    <property type="entry name" value="Probable_transposase_24"/>
</dbReference>
<evidence type="ECO:0000256" key="2">
    <source>
        <dbReference type="SAM" id="SignalP"/>
    </source>
</evidence>
<keyword evidence="4" id="KW-1185">Reference proteome</keyword>
<name>A0AAD8I015_9APIA</name>
<reference evidence="3" key="2">
    <citation type="submission" date="2023-05" db="EMBL/GenBank/DDBJ databases">
        <authorList>
            <person name="Schelkunov M.I."/>
        </authorList>
    </citation>
    <scope>NUCLEOTIDE SEQUENCE</scope>
    <source>
        <strain evidence="3">Hsosn_3</strain>
        <tissue evidence="3">Leaf</tissue>
    </source>
</reference>
<accession>A0AAD8I015</accession>
<comment type="caution">
    <text evidence="3">The sequence shown here is derived from an EMBL/GenBank/DDBJ whole genome shotgun (WGS) entry which is preliminary data.</text>
</comment>
<proteinExistence type="predicted"/>
<dbReference type="Proteomes" id="UP001237642">
    <property type="component" value="Unassembled WGS sequence"/>
</dbReference>
<feature type="chain" id="PRO_5042196835" evidence="2">
    <location>
        <begin position="22"/>
        <end position="204"/>
    </location>
</feature>
<sequence>MALRILLAIMRMFWPDGCVGALEIDRKSPRFWNKCINEFLLLHFDPRFATEAEARASILAHMRDNLRRILADDRERADVKIAGASGTTYANHRPLYIKPGVWSRLAQYWVSEEFKKKSAAGKKARQAAKVPHTSGGPSFDRRHRDYMEAHDGKLDELVVYKECHTLKDEERKGEWITEDAQKIIGSVHIIPILYSRLDQLAGLF</sequence>
<feature type="signal peptide" evidence="2">
    <location>
        <begin position="1"/>
        <end position="21"/>
    </location>
</feature>
<reference evidence="3" key="1">
    <citation type="submission" date="2023-02" db="EMBL/GenBank/DDBJ databases">
        <title>Genome of toxic invasive species Heracleum sosnowskyi carries increased number of genes despite the absence of recent whole-genome duplications.</title>
        <authorList>
            <person name="Schelkunov M."/>
            <person name="Shtratnikova V."/>
            <person name="Makarenko M."/>
            <person name="Klepikova A."/>
            <person name="Omelchenko D."/>
            <person name="Novikova G."/>
            <person name="Obukhova E."/>
            <person name="Bogdanov V."/>
            <person name="Penin A."/>
            <person name="Logacheva M."/>
        </authorList>
    </citation>
    <scope>NUCLEOTIDE SEQUENCE</scope>
    <source>
        <strain evidence="3">Hsosn_3</strain>
        <tissue evidence="3">Leaf</tissue>
    </source>
</reference>
<protein>
    <submittedName>
        <fullName evidence="3">Uncharacterized protein</fullName>
    </submittedName>
</protein>
<dbReference type="AlphaFoldDB" id="A0AAD8I015"/>
<dbReference type="Pfam" id="PF03004">
    <property type="entry name" value="Transposase_24"/>
    <property type="match status" value="1"/>
</dbReference>
<keyword evidence="2" id="KW-0732">Signal</keyword>
<evidence type="ECO:0000313" key="4">
    <source>
        <dbReference type="Proteomes" id="UP001237642"/>
    </source>
</evidence>
<dbReference type="EMBL" id="JAUIZM010000007">
    <property type="protein sequence ID" value="KAK1375582.1"/>
    <property type="molecule type" value="Genomic_DNA"/>
</dbReference>
<gene>
    <name evidence="3" type="ORF">POM88_031775</name>
</gene>
<evidence type="ECO:0000313" key="3">
    <source>
        <dbReference type="EMBL" id="KAK1375582.1"/>
    </source>
</evidence>
<feature type="region of interest" description="Disordered" evidence="1">
    <location>
        <begin position="121"/>
        <end position="142"/>
    </location>
</feature>